<feature type="transmembrane region" description="Helical" evidence="1">
    <location>
        <begin position="124"/>
        <end position="144"/>
    </location>
</feature>
<protein>
    <submittedName>
        <fullName evidence="2">Cytochrome C</fullName>
    </submittedName>
</protein>
<organism evidence="2">
    <name type="scientific">Caldilinea aerophila</name>
    <dbReference type="NCBI Taxonomy" id="133453"/>
    <lineage>
        <taxon>Bacteria</taxon>
        <taxon>Bacillati</taxon>
        <taxon>Chloroflexota</taxon>
        <taxon>Caldilineae</taxon>
        <taxon>Caldilineales</taxon>
        <taxon>Caldilineaceae</taxon>
        <taxon>Caldilinea</taxon>
    </lineage>
</organism>
<reference evidence="2" key="1">
    <citation type="journal article" date="2020" name="mSystems">
        <title>Genome- and Community-Level Interaction Insights into Carbon Utilization and Element Cycling Functions of Hydrothermarchaeota in Hydrothermal Sediment.</title>
        <authorList>
            <person name="Zhou Z."/>
            <person name="Liu Y."/>
            <person name="Xu W."/>
            <person name="Pan J."/>
            <person name="Luo Z.H."/>
            <person name="Li M."/>
        </authorList>
    </citation>
    <scope>NUCLEOTIDE SEQUENCE [LARGE SCALE GENOMIC DNA]</scope>
    <source>
        <strain evidence="2">SpSt-289</strain>
    </source>
</reference>
<evidence type="ECO:0000256" key="1">
    <source>
        <dbReference type="SAM" id="Phobius"/>
    </source>
</evidence>
<gene>
    <name evidence="2" type="ORF">ENQ20_16945</name>
</gene>
<evidence type="ECO:0000313" key="2">
    <source>
        <dbReference type="EMBL" id="HDX33155.1"/>
    </source>
</evidence>
<sequence>MTADMEKLLGPRIPADELKAHRARYLLPTLIFAAAAILIVISMFLPYWSLTLHAPQYPQGLKVIAYVNQLQGDIAEIDGLNHYIGMRRLEEAAQFEMQVSIFAITGIALLILAAIFVHNWWAALLALPGLLLPFFFLADLQFWLANFGQNLDPTAPLSSSVKPFVPPALGVGKIAQFRTEAYPEIGLWLAFVASALILVGLYFHRRAYKPLVDAQKQAVQGS</sequence>
<accession>A0A7C1FV80</accession>
<feature type="transmembrane region" description="Helical" evidence="1">
    <location>
        <begin position="25"/>
        <end position="48"/>
    </location>
</feature>
<comment type="caution">
    <text evidence="2">The sequence shown here is derived from an EMBL/GenBank/DDBJ whole genome shotgun (WGS) entry which is preliminary data.</text>
</comment>
<name>A0A7C1FV80_9CHLR</name>
<proteinExistence type="predicted"/>
<keyword evidence="1" id="KW-0472">Membrane</keyword>
<dbReference type="AlphaFoldDB" id="A0A7C1FV80"/>
<feature type="transmembrane region" description="Helical" evidence="1">
    <location>
        <begin position="97"/>
        <end position="117"/>
    </location>
</feature>
<feature type="transmembrane region" description="Helical" evidence="1">
    <location>
        <begin position="185"/>
        <end position="203"/>
    </location>
</feature>
<keyword evidence="1" id="KW-0812">Transmembrane</keyword>
<dbReference type="EMBL" id="DSMG01000177">
    <property type="protein sequence ID" value="HDX33155.1"/>
    <property type="molecule type" value="Genomic_DNA"/>
</dbReference>
<keyword evidence="1" id="KW-1133">Transmembrane helix</keyword>